<feature type="region of interest" description="Disordered" evidence="1">
    <location>
        <begin position="1"/>
        <end position="64"/>
    </location>
</feature>
<dbReference type="AlphaFoldDB" id="A0A165Q1H9"/>
<organism evidence="2 3">
    <name type="scientific">Neolentinus lepideus HHB14362 ss-1</name>
    <dbReference type="NCBI Taxonomy" id="1314782"/>
    <lineage>
        <taxon>Eukaryota</taxon>
        <taxon>Fungi</taxon>
        <taxon>Dikarya</taxon>
        <taxon>Basidiomycota</taxon>
        <taxon>Agaricomycotina</taxon>
        <taxon>Agaricomycetes</taxon>
        <taxon>Gloeophyllales</taxon>
        <taxon>Gloeophyllaceae</taxon>
        <taxon>Neolentinus</taxon>
    </lineage>
</organism>
<feature type="region of interest" description="Disordered" evidence="1">
    <location>
        <begin position="176"/>
        <end position="213"/>
    </location>
</feature>
<name>A0A165Q1H9_9AGAM</name>
<evidence type="ECO:0000313" key="2">
    <source>
        <dbReference type="EMBL" id="KZT21790.1"/>
    </source>
</evidence>
<sequence length="333" mass="35234">MPGQSITLGNSRRPSCTVAPHPSNSDNSASDAPASSQTPPPNRIPQTQQPLTTHFTPTSHLPLDPDLVIQPVIRTMSKLQLSDDDTDPPDLVNAALGAARALTFTTARRALSRPSGAATAPTPAPPALATAPNQHASNDWTPPHPNTSAGPTTVQPTTQLPLTATTNTTYAMVVAGELPPAPPPTTPPPLPTTANYGPPAQVEHDHEMAAQEEQTERTPIPVQPVHQPAPILAPPLMPAPIEDGQHNLTNPQLEAFLHFIEEDLLAIDTHTAPQDAYRCGSLTAFTTPPPGGFPCTHRTSNTVLVCNIAPTQLVTIFRQPNPVLIVLPHNWSG</sequence>
<feature type="compositionally biased region" description="Polar residues" evidence="1">
    <location>
        <begin position="44"/>
        <end position="59"/>
    </location>
</feature>
<feature type="compositionally biased region" description="Low complexity" evidence="1">
    <location>
        <begin position="117"/>
        <end position="132"/>
    </location>
</feature>
<feature type="compositionally biased region" description="Low complexity" evidence="1">
    <location>
        <begin position="22"/>
        <end position="36"/>
    </location>
</feature>
<feature type="region of interest" description="Disordered" evidence="1">
    <location>
        <begin position="110"/>
        <end position="158"/>
    </location>
</feature>
<dbReference type="Proteomes" id="UP000076761">
    <property type="component" value="Unassembled WGS sequence"/>
</dbReference>
<accession>A0A165Q1H9</accession>
<feature type="compositionally biased region" description="Polar residues" evidence="1">
    <location>
        <begin position="1"/>
        <end position="14"/>
    </location>
</feature>
<keyword evidence="3" id="KW-1185">Reference proteome</keyword>
<dbReference type="InParanoid" id="A0A165Q1H9"/>
<evidence type="ECO:0000256" key="1">
    <source>
        <dbReference type="SAM" id="MobiDB-lite"/>
    </source>
</evidence>
<reference evidence="2 3" key="1">
    <citation type="journal article" date="2016" name="Mol. Biol. Evol.">
        <title>Comparative Genomics of Early-Diverging Mushroom-Forming Fungi Provides Insights into the Origins of Lignocellulose Decay Capabilities.</title>
        <authorList>
            <person name="Nagy L.G."/>
            <person name="Riley R."/>
            <person name="Tritt A."/>
            <person name="Adam C."/>
            <person name="Daum C."/>
            <person name="Floudas D."/>
            <person name="Sun H."/>
            <person name="Yadav J.S."/>
            <person name="Pangilinan J."/>
            <person name="Larsson K.H."/>
            <person name="Matsuura K."/>
            <person name="Barry K."/>
            <person name="Labutti K."/>
            <person name="Kuo R."/>
            <person name="Ohm R.A."/>
            <person name="Bhattacharya S.S."/>
            <person name="Shirouzu T."/>
            <person name="Yoshinaga Y."/>
            <person name="Martin F.M."/>
            <person name="Grigoriev I.V."/>
            <person name="Hibbett D.S."/>
        </authorList>
    </citation>
    <scope>NUCLEOTIDE SEQUENCE [LARGE SCALE GENOMIC DNA]</scope>
    <source>
        <strain evidence="2 3">HHB14362 ss-1</strain>
    </source>
</reference>
<proteinExistence type="predicted"/>
<feature type="compositionally biased region" description="Polar residues" evidence="1">
    <location>
        <begin position="133"/>
        <end position="150"/>
    </location>
</feature>
<dbReference type="EMBL" id="KV425603">
    <property type="protein sequence ID" value="KZT21790.1"/>
    <property type="molecule type" value="Genomic_DNA"/>
</dbReference>
<protein>
    <submittedName>
        <fullName evidence="2">Uncharacterized protein</fullName>
    </submittedName>
</protein>
<gene>
    <name evidence="2" type="ORF">NEOLEDRAFT_1181460</name>
</gene>
<evidence type="ECO:0000313" key="3">
    <source>
        <dbReference type="Proteomes" id="UP000076761"/>
    </source>
</evidence>
<feature type="compositionally biased region" description="Pro residues" evidence="1">
    <location>
        <begin position="179"/>
        <end position="191"/>
    </location>
</feature>